<dbReference type="RefSeq" id="WP_146402406.1">
    <property type="nucleotide sequence ID" value="NZ_SJPQ01000004.1"/>
</dbReference>
<evidence type="ECO:0000259" key="8">
    <source>
        <dbReference type="Pfam" id="PF00916"/>
    </source>
</evidence>
<feature type="transmembrane region" description="Helical" evidence="7">
    <location>
        <begin position="49"/>
        <end position="66"/>
    </location>
</feature>
<dbReference type="InterPro" id="IPR036874">
    <property type="entry name" value="Carbonic_anhydrase_sf"/>
</dbReference>
<dbReference type="GO" id="GO:0008270">
    <property type="term" value="F:zinc ion binding"/>
    <property type="evidence" value="ECO:0007669"/>
    <property type="project" value="InterPro"/>
</dbReference>
<dbReference type="SUPFAM" id="SSF53056">
    <property type="entry name" value="beta-carbonic anhydrase, cab"/>
    <property type="match status" value="1"/>
</dbReference>
<reference evidence="9 10" key="1">
    <citation type="submission" date="2019-02" db="EMBL/GenBank/DDBJ databases">
        <title>Deep-cultivation of Planctomycetes and their phenomic and genomic characterization uncovers novel biology.</title>
        <authorList>
            <person name="Wiegand S."/>
            <person name="Jogler M."/>
            <person name="Boedeker C."/>
            <person name="Pinto D."/>
            <person name="Vollmers J."/>
            <person name="Rivas-Marin E."/>
            <person name="Kohn T."/>
            <person name="Peeters S.H."/>
            <person name="Heuer A."/>
            <person name="Rast P."/>
            <person name="Oberbeckmann S."/>
            <person name="Bunk B."/>
            <person name="Jeske O."/>
            <person name="Meyerdierks A."/>
            <person name="Storesund J.E."/>
            <person name="Kallscheuer N."/>
            <person name="Luecker S."/>
            <person name="Lage O.M."/>
            <person name="Pohl T."/>
            <person name="Merkel B.J."/>
            <person name="Hornburger P."/>
            <person name="Mueller R.-W."/>
            <person name="Bruemmer F."/>
            <person name="Labrenz M."/>
            <person name="Spormann A.M."/>
            <person name="Op Den Camp H."/>
            <person name="Overmann J."/>
            <person name="Amann R."/>
            <person name="Jetten M.S.M."/>
            <person name="Mascher T."/>
            <person name="Medema M.H."/>
            <person name="Devos D.P."/>
            <person name="Kaster A.-K."/>
            <person name="Ovreas L."/>
            <person name="Rohde M."/>
            <person name="Galperin M.Y."/>
            <person name="Jogler C."/>
        </authorList>
    </citation>
    <scope>NUCLEOTIDE SEQUENCE [LARGE SCALE GENOMIC DNA]</scope>
    <source>
        <strain evidence="9 10">Mal64</strain>
    </source>
</reference>
<feature type="transmembrane region" description="Helical" evidence="7">
    <location>
        <begin position="206"/>
        <end position="223"/>
    </location>
</feature>
<evidence type="ECO:0000256" key="7">
    <source>
        <dbReference type="SAM" id="Phobius"/>
    </source>
</evidence>
<dbReference type="AlphaFoldDB" id="A0A5C5ZHH5"/>
<feature type="binding site" evidence="6">
    <location>
        <position position="588"/>
    </location>
    <ligand>
        <name>Zn(2+)</name>
        <dbReference type="ChEBI" id="CHEBI:29105"/>
    </ligand>
</feature>
<evidence type="ECO:0000256" key="6">
    <source>
        <dbReference type="PIRSR" id="PIRSR601765-1"/>
    </source>
</evidence>
<keyword evidence="5 7" id="KW-0472">Membrane</keyword>
<feature type="transmembrane region" description="Helical" evidence="7">
    <location>
        <begin position="348"/>
        <end position="378"/>
    </location>
</feature>
<dbReference type="OrthoDB" id="9769739at2"/>
<dbReference type="Gene3D" id="3.40.1050.10">
    <property type="entry name" value="Carbonic anhydrase"/>
    <property type="match status" value="1"/>
</dbReference>
<keyword evidence="4 7" id="KW-1133">Transmembrane helix</keyword>
<feature type="binding site" evidence="6">
    <location>
        <position position="639"/>
    </location>
    <ligand>
        <name>Zn(2+)</name>
        <dbReference type="ChEBI" id="CHEBI:29105"/>
    </ligand>
</feature>
<feature type="transmembrane region" description="Helical" evidence="7">
    <location>
        <begin position="305"/>
        <end position="327"/>
    </location>
</feature>
<evidence type="ECO:0000256" key="4">
    <source>
        <dbReference type="ARBA" id="ARBA00022989"/>
    </source>
</evidence>
<evidence type="ECO:0000256" key="2">
    <source>
        <dbReference type="ARBA" id="ARBA00006217"/>
    </source>
</evidence>
<feature type="binding site" evidence="6">
    <location>
        <position position="586"/>
    </location>
    <ligand>
        <name>Zn(2+)</name>
        <dbReference type="ChEBI" id="CHEBI:29105"/>
    </ligand>
</feature>
<dbReference type="CDD" id="cd03378">
    <property type="entry name" value="beta_CA_cladeC"/>
    <property type="match status" value="1"/>
</dbReference>
<protein>
    <submittedName>
        <fullName evidence="9">C4-dicarboxylic acid transporter DauA</fullName>
    </submittedName>
</protein>
<dbReference type="InterPro" id="IPR001902">
    <property type="entry name" value="SLC26A/SulP_fam"/>
</dbReference>
<comment type="similarity">
    <text evidence="2">Belongs to the beta-class carbonic anhydrase family.</text>
</comment>
<keyword evidence="6" id="KW-0862">Zinc</keyword>
<feature type="transmembrane region" description="Helical" evidence="7">
    <location>
        <begin position="116"/>
        <end position="139"/>
    </location>
</feature>
<dbReference type="EMBL" id="SJPQ01000004">
    <property type="protein sequence ID" value="TWT86555.1"/>
    <property type="molecule type" value="Genomic_DNA"/>
</dbReference>
<comment type="subcellular location">
    <subcellularLocation>
        <location evidence="1">Membrane</location>
        <topology evidence="1">Multi-pass membrane protein</topology>
    </subcellularLocation>
</comment>
<feature type="transmembrane region" description="Helical" evidence="7">
    <location>
        <begin position="78"/>
        <end position="104"/>
    </location>
</feature>
<evidence type="ECO:0000256" key="5">
    <source>
        <dbReference type="ARBA" id="ARBA00023136"/>
    </source>
</evidence>
<dbReference type="GO" id="GO:0016020">
    <property type="term" value="C:membrane"/>
    <property type="evidence" value="ECO:0007669"/>
    <property type="project" value="UniProtKB-SubCell"/>
</dbReference>
<organism evidence="9 10">
    <name type="scientific">Pseudobythopirellula maris</name>
    <dbReference type="NCBI Taxonomy" id="2527991"/>
    <lineage>
        <taxon>Bacteria</taxon>
        <taxon>Pseudomonadati</taxon>
        <taxon>Planctomycetota</taxon>
        <taxon>Planctomycetia</taxon>
        <taxon>Pirellulales</taxon>
        <taxon>Lacipirellulaceae</taxon>
        <taxon>Pseudobythopirellula</taxon>
    </lineage>
</organism>
<dbReference type="InterPro" id="IPR011547">
    <property type="entry name" value="SLC26A/SulP_dom"/>
</dbReference>
<feature type="transmembrane region" description="Helical" evidence="7">
    <location>
        <begin position="177"/>
        <end position="194"/>
    </location>
</feature>
<feature type="transmembrane region" description="Helical" evidence="7">
    <location>
        <begin position="23"/>
        <end position="42"/>
    </location>
</feature>
<keyword evidence="3 7" id="KW-0812">Transmembrane</keyword>
<keyword evidence="10" id="KW-1185">Reference proteome</keyword>
<comment type="caution">
    <text evidence="9">The sequence shown here is derived from an EMBL/GenBank/DDBJ whole genome shotgun (WGS) entry which is preliminary data.</text>
</comment>
<feature type="domain" description="SLC26A/SulP transporter" evidence="8">
    <location>
        <begin position="22"/>
        <end position="402"/>
    </location>
</feature>
<dbReference type="SMART" id="SM00947">
    <property type="entry name" value="Pro_CA"/>
    <property type="match status" value="1"/>
</dbReference>
<comment type="cofactor">
    <cofactor evidence="6">
        <name>Zn(2+)</name>
        <dbReference type="ChEBI" id="CHEBI:29105"/>
    </cofactor>
    <text evidence="6">Binds 1 zinc ion per subunit.</text>
</comment>
<evidence type="ECO:0000256" key="1">
    <source>
        <dbReference type="ARBA" id="ARBA00004141"/>
    </source>
</evidence>
<accession>A0A5C5ZHH5</accession>
<name>A0A5C5ZHH5_9BACT</name>
<gene>
    <name evidence="9" type="primary">dauA_1</name>
    <name evidence="9" type="ORF">Mal64_33810</name>
</gene>
<evidence type="ECO:0000313" key="10">
    <source>
        <dbReference type="Proteomes" id="UP000315440"/>
    </source>
</evidence>
<dbReference type="GO" id="GO:0004089">
    <property type="term" value="F:carbonate dehydratase activity"/>
    <property type="evidence" value="ECO:0007669"/>
    <property type="project" value="InterPro"/>
</dbReference>
<sequence length="763" mass="81345">MSAASSALSPQRDPLSYTVPRDAIAGLVVFLVALPLCLGVAVASGADPIAGLLAGIVGGLIVGPLSKSQTSVSGPAAGLVAIVIAQINSLGFEAFLLAVVLAGVIQIGMGLAKAGFIAAFFPTSVIKGLLAAIGVILVLKQLPHLFGHDTDPEGEMAFQQPDHGNTFSSLWDITGDVHLGAATIGFVSLGLLFAWGKIKALKSSPLPAPLFVAVLGVLMYMMFRSIGGPWAIESGHLVNVPSSGSFSSFFGALKSPDFSRWVDPAIYVGAVTIALVASLETLLNVEAVDRIDPKQRHTPPSHELLSQGVGNVVSGMIGGLPVTSVIVRSSVNIDTGGQTKLSTIIHGVLLLTSVVFLPWLLNMIPLSCLAAILIVTGIKLASPKFVKQMWDEGRYQFIPFVVTVLAIVFTDLLIGVLIGLAVAISFILNSNLRRPIRRHMEKHLGGDVIRIELAEQVSFLKRGALTKELDSLPAGSQLVLDATNTDYIDPDVLDLIRDYKNETAPAHGVKVSLRGFRSKYAMDDQTEHVDHATRERQQDLDPQQVLELLLDGNRRFRAGDKLNRDLTRQVRATADGQHPMACVLSCIDSRAPAEMIFDCGLGDIFSARIAGNVTSPKVMGSVEYACAVAGAKLILVMGHSRCGAVTAAVKWAFRQPLGEEAAKCSHVESILEDIHQCIEASDQSSFEAMTPEEQDEYIDEVARKNVSRVVDEVLEQSPVLARLESEGRIMIRGAIYDVKSGGLTVFGPDGQEGETEAVSHSQV</sequence>
<feature type="transmembrane region" description="Helical" evidence="7">
    <location>
        <begin position="265"/>
        <end position="285"/>
    </location>
</feature>
<dbReference type="Pfam" id="PF00484">
    <property type="entry name" value="Pro_CA"/>
    <property type="match status" value="1"/>
</dbReference>
<feature type="transmembrane region" description="Helical" evidence="7">
    <location>
        <begin position="398"/>
        <end position="428"/>
    </location>
</feature>
<evidence type="ECO:0000256" key="3">
    <source>
        <dbReference type="ARBA" id="ARBA00022692"/>
    </source>
</evidence>
<dbReference type="GO" id="GO:0055085">
    <property type="term" value="P:transmembrane transport"/>
    <property type="evidence" value="ECO:0007669"/>
    <property type="project" value="InterPro"/>
</dbReference>
<dbReference type="PANTHER" id="PTHR11814">
    <property type="entry name" value="SULFATE TRANSPORTER"/>
    <property type="match status" value="1"/>
</dbReference>
<proteinExistence type="inferred from homology"/>
<feature type="binding site" evidence="6">
    <location>
        <position position="642"/>
    </location>
    <ligand>
        <name>Zn(2+)</name>
        <dbReference type="ChEBI" id="CHEBI:29105"/>
    </ligand>
</feature>
<dbReference type="InterPro" id="IPR001765">
    <property type="entry name" value="Carbonic_anhydrase"/>
</dbReference>
<dbReference type="Pfam" id="PF00916">
    <property type="entry name" value="Sulfate_transp"/>
    <property type="match status" value="1"/>
</dbReference>
<evidence type="ECO:0000313" key="9">
    <source>
        <dbReference type="EMBL" id="TWT86555.1"/>
    </source>
</evidence>
<keyword evidence="6" id="KW-0479">Metal-binding</keyword>
<dbReference type="Proteomes" id="UP000315440">
    <property type="component" value="Unassembled WGS sequence"/>
</dbReference>